<name>A0AAV8UH36_9ROSI</name>
<dbReference type="AlphaFoldDB" id="A0AAV8UH36"/>
<dbReference type="PANTHER" id="PTHR33978:SF18">
    <property type="entry name" value="OS01G0656300 PROTEIN"/>
    <property type="match status" value="1"/>
</dbReference>
<proteinExistence type="predicted"/>
<evidence type="ECO:0000313" key="2">
    <source>
        <dbReference type="Proteomes" id="UP001159364"/>
    </source>
</evidence>
<dbReference type="Proteomes" id="UP001159364">
    <property type="component" value="Linkage Group LG08"/>
</dbReference>
<organism evidence="1 2">
    <name type="scientific">Erythroxylum novogranatense</name>
    <dbReference type="NCBI Taxonomy" id="1862640"/>
    <lineage>
        <taxon>Eukaryota</taxon>
        <taxon>Viridiplantae</taxon>
        <taxon>Streptophyta</taxon>
        <taxon>Embryophyta</taxon>
        <taxon>Tracheophyta</taxon>
        <taxon>Spermatophyta</taxon>
        <taxon>Magnoliopsida</taxon>
        <taxon>eudicotyledons</taxon>
        <taxon>Gunneridae</taxon>
        <taxon>Pentapetalae</taxon>
        <taxon>rosids</taxon>
        <taxon>fabids</taxon>
        <taxon>Malpighiales</taxon>
        <taxon>Erythroxylaceae</taxon>
        <taxon>Erythroxylum</taxon>
    </lineage>
</organism>
<comment type="caution">
    <text evidence="1">The sequence shown here is derived from an EMBL/GenBank/DDBJ whole genome shotgun (WGS) entry which is preliminary data.</text>
</comment>
<protein>
    <submittedName>
        <fullName evidence="1">Uncharacterized protein</fullName>
    </submittedName>
</protein>
<sequence>MKPPEEEKSEEVNSLALWDIGSPLYDSYELVSLSHLIERHLMIVPCLGGSKRVSSNYISSAPDMVIPSSKSLAPNLFYSIDAKDSSSEVNSFGQFIRSLIWKMKRIEYHEPRKSRGGFSAFRSWLSSWKKQRLLLLVIVCPKTSNCNGID</sequence>
<accession>A0AAV8UH36</accession>
<gene>
    <name evidence="1" type="ORF">K2173_025394</name>
</gene>
<evidence type="ECO:0000313" key="1">
    <source>
        <dbReference type="EMBL" id="KAJ8900617.1"/>
    </source>
</evidence>
<dbReference type="PANTHER" id="PTHR33978">
    <property type="entry name" value="SERINE/THREONINE-KINASE"/>
    <property type="match status" value="1"/>
</dbReference>
<reference evidence="1 2" key="1">
    <citation type="submission" date="2021-09" db="EMBL/GenBank/DDBJ databases">
        <title>Genomic insights and catalytic innovation underlie evolution of tropane alkaloids biosynthesis.</title>
        <authorList>
            <person name="Wang Y.-J."/>
            <person name="Tian T."/>
            <person name="Huang J.-P."/>
            <person name="Huang S.-X."/>
        </authorList>
    </citation>
    <scope>NUCLEOTIDE SEQUENCE [LARGE SCALE GENOMIC DNA]</scope>
    <source>
        <strain evidence="1">KIB-2018</strain>
        <tissue evidence="1">Leaf</tissue>
    </source>
</reference>
<keyword evidence="2" id="KW-1185">Reference proteome</keyword>
<dbReference type="EMBL" id="JAIWQS010000008">
    <property type="protein sequence ID" value="KAJ8900617.1"/>
    <property type="molecule type" value="Genomic_DNA"/>
</dbReference>